<sequence>MRTMRAMAIIAGRILARPRPPTQAELANRARAHRARQVAGDYEAAIARELAARGQAVHLHRTQGESAEARRAADDHARAVRHRAEFGALLFKLHAHRTVSA</sequence>
<reference evidence="1 2" key="1">
    <citation type="submission" date="2020-07" db="EMBL/GenBank/DDBJ databases">
        <title>Sequencing the genomes of 1000 actinobacteria strains.</title>
        <authorList>
            <person name="Klenk H.-P."/>
        </authorList>
    </citation>
    <scope>NUCLEOTIDE SEQUENCE [LARGE SCALE GENOMIC DNA]</scope>
    <source>
        <strain evidence="1 2">DSM 45278</strain>
    </source>
</reference>
<accession>A0A7Y9X955</accession>
<dbReference type="RefSeq" id="WP_179809258.1">
    <property type="nucleotide sequence ID" value="NZ_JACCHL010000001.1"/>
</dbReference>
<protein>
    <submittedName>
        <fullName evidence="1">Uncharacterized protein</fullName>
    </submittedName>
</protein>
<gene>
    <name evidence="1" type="ORF">HNR06_000912</name>
</gene>
<dbReference type="EMBL" id="JACCHL010000001">
    <property type="protein sequence ID" value="NYH51323.1"/>
    <property type="molecule type" value="Genomic_DNA"/>
</dbReference>
<dbReference type="AlphaFoldDB" id="A0A7Y9X955"/>
<comment type="caution">
    <text evidence="1">The sequence shown here is derived from an EMBL/GenBank/DDBJ whole genome shotgun (WGS) entry which is preliminary data.</text>
</comment>
<dbReference type="Proteomes" id="UP000584931">
    <property type="component" value="Unassembled WGS sequence"/>
</dbReference>
<organism evidence="1 2">
    <name type="scientific">Nocardiopsis sinuspersici</name>
    <dbReference type="NCBI Taxonomy" id="501010"/>
    <lineage>
        <taxon>Bacteria</taxon>
        <taxon>Bacillati</taxon>
        <taxon>Actinomycetota</taxon>
        <taxon>Actinomycetes</taxon>
        <taxon>Streptosporangiales</taxon>
        <taxon>Nocardiopsidaceae</taxon>
        <taxon>Nocardiopsis</taxon>
    </lineage>
</organism>
<name>A0A7Y9X955_9ACTN</name>
<evidence type="ECO:0000313" key="2">
    <source>
        <dbReference type="Proteomes" id="UP000584931"/>
    </source>
</evidence>
<proteinExistence type="predicted"/>
<evidence type="ECO:0000313" key="1">
    <source>
        <dbReference type="EMBL" id="NYH51323.1"/>
    </source>
</evidence>